<feature type="region of interest" description="Disordered" evidence="2">
    <location>
        <begin position="212"/>
        <end position="260"/>
    </location>
</feature>
<name>G0MA56_CAEBE</name>
<evidence type="ECO:0000313" key="3">
    <source>
        <dbReference type="EMBL" id="EGT30999.1"/>
    </source>
</evidence>
<reference evidence="4" key="1">
    <citation type="submission" date="2011-07" db="EMBL/GenBank/DDBJ databases">
        <authorList>
            <consortium name="Caenorhabditis brenneri Sequencing and Analysis Consortium"/>
            <person name="Wilson R.K."/>
        </authorList>
    </citation>
    <scope>NUCLEOTIDE SEQUENCE [LARGE SCALE GENOMIC DNA]</scope>
    <source>
        <strain evidence="4">PB2801</strain>
    </source>
</reference>
<dbReference type="HOGENOM" id="CLU_1070502_0_0_1"/>
<organism evidence="4">
    <name type="scientific">Caenorhabditis brenneri</name>
    <name type="common">Nematode worm</name>
    <dbReference type="NCBI Taxonomy" id="135651"/>
    <lineage>
        <taxon>Eukaryota</taxon>
        <taxon>Metazoa</taxon>
        <taxon>Ecdysozoa</taxon>
        <taxon>Nematoda</taxon>
        <taxon>Chromadorea</taxon>
        <taxon>Rhabditida</taxon>
        <taxon>Rhabditina</taxon>
        <taxon>Rhabditomorpha</taxon>
        <taxon>Rhabditoidea</taxon>
        <taxon>Rhabditidae</taxon>
        <taxon>Peloderinae</taxon>
        <taxon>Caenorhabditis</taxon>
    </lineage>
</organism>
<dbReference type="AlphaFoldDB" id="G0MA56"/>
<evidence type="ECO:0000256" key="2">
    <source>
        <dbReference type="SAM" id="MobiDB-lite"/>
    </source>
</evidence>
<evidence type="ECO:0000313" key="4">
    <source>
        <dbReference type="Proteomes" id="UP000008068"/>
    </source>
</evidence>
<evidence type="ECO:0000256" key="1">
    <source>
        <dbReference type="SAM" id="Coils"/>
    </source>
</evidence>
<dbReference type="EMBL" id="GL379787">
    <property type="protein sequence ID" value="EGT30999.1"/>
    <property type="molecule type" value="Genomic_DNA"/>
</dbReference>
<sequence>MTVTIIITEEMIQCFNQCARLFESRDIAGNYRKPDGRCLPEYFIPTPILTHEKNVCKVKPVQKEKLKKLDTTSTEPDVAAIEASGTGQFSKSAGPTSTSLNSANLAATAVDIMNSVTDTQVKNEQMISLFESELDPEKSDRMKMRELKNMIKDLKNQVEQKLTEQTTQIQNLEKSFKDQVAELTLALSLKEEQSNEKMNELMDMMTLMMQNSSAAQASDVQVDPVQNMVPDPSTSRAQESSSGTSPIEKRKQKESYGLGS</sequence>
<feature type="compositionally biased region" description="Polar residues" evidence="2">
    <location>
        <begin position="232"/>
        <end position="245"/>
    </location>
</feature>
<accession>G0MA56</accession>
<keyword evidence="4" id="KW-1185">Reference proteome</keyword>
<feature type="coiled-coil region" evidence="1">
    <location>
        <begin position="137"/>
        <end position="175"/>
    </location>
</feature>
<gene>
    <name evidence="3" type="ORF">CAEBREN_22157</name>
</gene>
<proteinExistence type="predicted"/>
<keyword evidence="1" id="KW-0175">Coiled coil</keyword>
<dbReference type="InParanoid" id="G0MA56"/>
<protein>
    <submittedName>
        <fullName evidence="3">Uncharacterized protein</fullName>
    </submittedName>
</protein>
<dbReference type="Proteomes" id="UP000008068">
    <property type="component" value="Unassembled WGS sequence"/>
</dbReference>